<evidence type="ECO:0000313" key="2">
    <source>
        <dbReference type="Proteomes" id="UP000260457"/>
    </source>
</evidence>
<dbReference type="EMBL" id="CP030926">
    <property type="protein sequence ID" value="AXN39843.1"/>
    <property type="molecule type" value="Genomic_DNA"/>
</dbReference>
<keyword evidence="2" id="KW-1185">Reference proteome</keyword>
<proteinExistence type="predicted"/>
<accession>A0ABN5N2Z8</accession>
<evidence type="ECO:0000313" key="1">
    <source>
        <dbReference type="EMBL" id="AXN39843.1"/>
    </source>
</evidence>
<gene>
    <name evidence="1" type="ORF">DTO10_16740</name>
</gene>
<protein>
    <submittedName>
        <fullName evidence="1">Uncharacterized protein</fullName>
    </submittedName>
</protein>
<dbReference type="GeneID" id="95399874"/>
<dbReference type="RefSeq" id="WP_116821564.1">
    <property type="nucleotide sequence ID" value="NZ_CP030926.1"/>
</dbReference>
<dbReference type="Proteomes" id="UP000260457">
    <property type="component" value="Chromosome"/>
</dbReference>
<organism evidence="1 2">
    <name type="scientific">Peribacillus butanolivorans</name>
    <dbReference type="NCBI Taxonomy" id="421767"/>
    <lineage>
        <taxon>Bacteria</taxon>
        <taxon>Bacillati</taxon>
        <taxon>Bacillota</taxon>
        <taxon>Bacilli</taxon>
        <taxon>Bacillales</taxon>
        <taxon>Bacillaceae</taxon>
        <taxon>Peribacillus</taxon>
    </lineage>
</organism>
<name>A0ABN5N2Z8_9BACI</name>
<reference evidence="1 2" key="1">
    <citation type="submission" date="2018-07" db="EMBL/GenBank/DDBJ databases">
        <title>The molecular basis for the intramolecular migration of carboxyl group in the catabolism of para-hydroxybenzoate via gentisate.</title>
        <authorList>
            <person name="Zhao H."/>
            <person name="Xu Y."/>
            <person name="Lin S."/>
            <person name="Spain J.C."/>
            <person name="Zhou N.-Y."/>
        </authorList>
    </citation>
    <scope>NUCLEOTIDE SEQUENCE [LARGE SCALE GENOMIC DNA]</scope>
    <source>
        <strain evidence="1 2">PHB-7a</strain>
    </source>
</reference>
<sequence>MIMKRARDFFYGTGNMTKKFTGEREELVVINDGSADLTFTAGKYTTWIVKPGEVFDERITEFESITITSTGSYRGYVRKDA</sequence>